<dbReference type="SUPFAM" id="SSF51011">
    <property type="entry name" value="Glycosyl hydrolase domain"/>
    <property type="match status" value="1"/>
</dbReference>
<dbReference type="InterPro" id="IPR048395">
    <property type="entry name" value="Glyco_hydro_31_C"/>
</dbReference>
<organism evidence="5 6">
    <name type="scientific">Dietzia timorensis</name>
    <dbReference type="NCBI Taxonomy" id="499555"/>
    <lineage>
        <taxon>Bacteria</taxon>
        <taxon>Bacillati</taxon>
        <taxon>Actinomycetota</taxon>
        <taxon>Actinomycetes</taxon>
        <taxon>Mycobacteriales</taxon>
        <taxon>Dietziaceae</taxon>
        <taxon>Dietzia</taxon>
    </lineage>
</organism>
<dbReference type="NCBIfam" id="NF007746">
    <property type="entry name" value="PRK10426.1"/>
    <property type="match status" value="1"/>
</dbReference>
<dbReference type="CDD" id="cd06594">
    <property type="entry name" value="GH31_glucosidase_YihQ"/>
    <property type="match status" value="1"/>
</dbReference>
<dbReference type="InterPro" id="IPR017853">
    <property type="entry name" value="GH"/>
</dbReference>
<evidence type="ECO:0000313" key="6">
    <source>
        <dbReference type="Proteomes" id="UP000186104"/>
    </source>
</evidence>
<keyword evidence="2" id="KW-0378">Hydrolase</keyword>
<dbReference type="InterPro" id="IPR013780">
    <property type="entry name" value="Glyco_hydro_b"/>
</dbReference>
<dbReference type="Gene3D" id="3.20.20.80">
    <property type="entry name" value="Glycosidases"/>
    <property type="match status" value="1"/>
</dbReference>
<evidence type="ECO:0000259" key="3">
    <source>
        <dbReference type="Pfam" id="PF01055"/>
    </source>
</evidence>
<proteinExistence type="inferred from homology"/>
<dbReference type="Gene3D" id="2.60.40.1760">
    <property type="entry name" value="glycosyl hydrolase (family 31)"/>
    <property type="match status" value="1"/>
</dbReference>
<dbReference type="PANTHER" id="PTHR46959">
    <property type="entry name" value="SULFOQUINOVOSIDASE"/>
    <property type="match status" value="1"/>
</dbReference>
<feature type="domain" description="Glycosyl hydrolase family 31 C-terminal" evidence="4">
    <location>
        <begin position="674"/>
        <end position="748"/>
    </location>
</feature>
<feature type="domain" description="Glycoside hydrolase family 31 TIM barrel" evidence="3">
    <location>
        <begin position="346"/>
        <end position="651"/>
    </location>
</feature>
<dbReference type="RefSeq" id="WP_067472220.1">
    <property type="nucleotide sequence ID" value="NZ_CP015961.1"/>
</dbReference>
<accession>A0A173LIA8</accession>
<dbReference type="InterPro" id="IPR044112">
    <property type="entry name" value="YihQ_TIM-like"/>
</dbReference>
<dbReference type="CDD" id="cd14752">
    <property type="entry name" value="GH31_N"/>
    <property type="match status" value="1"/>
</dbReference>
<evidence type="ECO:0000259" key="4">
    <source>
        <dbReference type="Pfam" id="PF21365"/>
    </source>
</evidence>
<dbReference type="KEGG" id="dtm:BJL86_0839"/>
<dbReference type="STRING" id="499555.BJL86_0839"/>
<keyword evidence="6" id="KW-1185">Reference proteome</keyword>
<name>A0A173LIA8_9ACTN</name>
<dbReference type="EMBL" id="CP015961">
    <property type="protein sequence ID" value="ANI91633.1"/>
    <property type="molecule type" value="Genomic_DNA"/>
</dbReference>
<dbReference type="SUPFAM" id="SSF51445">
    <property type="entry name" value="(Trans)glycosidases"/>
    <property type="match status" value="1"/>
</dbReference>
<dbReference type="Pfam" id="PF01055">
    <property type="entry name" value="Glyco_hydro_31_2nd"/>
    <property type="match status" value="1"/>
</dbReference>
<evidence type="ECO:0000256" key="1">
    <source>
        <dbReference type="ARBA" id="ARBA00007806"/>
    </source>
</evidence>
<sequence length="773" mass="82166">MTRATFRRFGIAHAALAAALIVVGGGLAAPAYAQSAGSLQAPGGSVFPNASGSLGSLGIQQDQLSGLGSGEIAIADGARGEYPLGEYTLSVSDERVAVNAAGRTVWAGTTGYSFLMAGAGTVDWAEHRGYFWPATRHGESWNSQRVDRIDNDGGGLTLTGTLGSPGSEREYSASFAPRPGGGISVDVSVPGADTVQWVSEKSQGAGVHGFGEQFTDFDLSGRLIPIVAREQGVGRGAQPLTLLADLTNGGAGGTESMTYAAWPTFVTGDMRGVRLDPAAKSSYSFAVGDTRAADRVGLEVWSPDIRLELTSGDSPKELIAQQQSGVTRPPLAGWTQSGAIVGIQGGTDRVRRVVDDLEAAGTPVAGVWLQDWTGQRTTDFGDRLWWTWQLDQARYPGWSGLVSELRDRGIRTTTYVNPFLVDAAPKGDPSIRNLWQEASDAGLLVRNTEGAPYMLDQGGFSASLVDLTDPAGRAFMSDVIADEVLAGGVDGFMADFAEGLPMDAVVHDGDAAELHNRWPQLWSQTVREGCEKAGRPDCVTWFRAGTFGMDSQSPAFWNGDQTVDWSREDGLASALLGTYSAGVSGWPVVHSDIGGYISVDAIVHQFVRDEELLARWGEYAAFGPMFRTHEGNRPAANRQVYDEGERVAFARNARIFAALAPYREGVLAEAARTGVPAVRHPWIEFPGTEVARSETQFMLGEAIMVAPVLERGRESVEVVFPPGRWKHLVTGEVFEGETRATVAAPIGQPAAFIDADDPRAEEIGQAVAAAARG</sequence>
<dbReference type="InterPro" id="IPR000322">
    <property type="entry name" value="Glyco_hydro_31_TIM"/>
</dbReference>
<dbReference type="Pfam" id="PF21365">
    <property type="entry name" value="Glyco_hydro_31_3rd"/>
    <property type="match status" value="1"/>
</dbReference>
<dbReference type="InterPro" id="IPR052990">
    <property type="entry name" value="Sulfoquinovosidase_GH31"/>
</dbReference>
<keyword evidence="2" id="KW-0326">Glycosidase</keyword>
<dbReference type="PANTHER" id="PTHR46959:SF2">
    <property type="entry name" value="SULFOQUINOVOSIDASE"/>
    <property type="match status" value="1"/>
</dbReference>
<dbReference type="Proteomes" id="UP000186104">
    <property type="component" value="Chromosome"/>
</dbReference>
<dbReference type="GO" id="GO:0005975">
    <property type="term" value="P:carbohydrate metabolic process"/>
    <property type="evidence" value="ECO:0007669"/>
    <property type="project" value="InterPro"/>
</dbReference>
<reference evidence="5 6" key="1">
    <citation type="submission" date="2016-06" db="EMBL/GenBank/DDBJ databases">
        <title>Complete genome sequence of a saline-alkali tolerant type strain Dietzia timorensis ID05-A0528T.</title>
        <authorList>
            <person name="Wu X."/>
        </authorList>
    </citation>
    <scope>NUCLEOTIDE SEQUENCE [LARGE SCALE GENOMIC DNA]</scope>
    <source>
        <strain evidence="5 6">ID05-A0528</strain>
    </source>
</reference>
<dbReference type="GO" id="GO:0004553">
    <property type="term" value="F:hydrolase activity, hydrolyzing O-glycosyl compounds"/>
    <property type="evidence" value="ECO:0007669"/>
    <property type="project" value="InterPro"/>
</dbReference>
<protein>
    <submittedName>
        <fullName evidence="5">Alpha-glucosidase YihQ</fullName>
    </submittedName>
</protein>
<evidence type="ECO:0000256" key="2">
    <source>
        <dbReference type="RuleBase" id="RU361185"/>
    </source>
</evidence>
<dbReference type="AlphaFoldDB" id="A0A173LIA8"/>
<comment type="similarity">
    <text evidence="1 2">Belongs to the glycosyl hydrolase 31 family.</text>
</comment>
<gene>
    <name evidence="5" type="ORF">BJL86_0839</name>
</gene>
<evidence type="ECO:0000313" key="5">
    <source>
        <dbReference type="EMBL" id="ANI91633.1"/>
    </source>
</evidence>
<dbReference type="Gene3D" id="2.60.40.1180">
    <property type="entry name" value="Golgi alpha-mannosidase II"/>
    <property type="match status" value="1"/>
</dbReference>